<accession>A0A1G6IJK7</accession>
<protein>
    <recommendedName>
        <fullName evidence="4">Membrane domain of glycerophosphoryl diester phosphodiesterase</fullName>
    </recommendedName>
</protein>
<keyword evidence="1" id="KW-1133">Transmembrane helix</keyword>
<evidence type="ECO:0000256" key="1">
    <source>
        <dbReference type="SAM" id="Phobius"/>
    </source>
</evidence>
<dbReference type="OrthoDB" id="2375893at2"/>
<feature type="transmembrane region" description="Helical" evidence="1">
    <location>
        <begin position="29"/>
        <end position="50"/>
    </location>
</feature>
<dbReference type="RefSeq" id="WP_090794947.1">
    <property type="nucleotide sequence ID" value="NZ_FMYI01000004.1"/>
</dbReference>
<sequence>MEQLFERPKKFGEIIDLTFYIVKKHFGSLLKLLFILFSPILLIQIVTQFISGRPFFTSGTENNAINEQLLNMIENNGEFFLPGEFFSSLAINLLEVFIYPLAIASVLIMVKQIMDNETYDISMIIKNAFKRFWPLVGTYLLLGVLAFLFLIAPLIIFSISITIALVSETVYPIILSIILMVVALVLIGLLFARWGLSLAVVTFHKVAPGLGESFRITQKRSWLLFWLFLTLLILTGIIRLAADFLIVVIGFSILYSIISFGFLILSYAVFMVGYAVIYFDAVVRSRSTTT</sequence>
<keyword evidence="1" id="KW-0812">Transmembrane</keyword>
<evidence type="ECO:0000313" key="2">
    <source>
        <dbReference type="EMBL" id="SDC06762.1"/>
    </source>
</evidence>
<feature type="transmembrane region" description="Helical" evidence="1">
    <location>
        <begin position="223"/>
        <end position="247"/>
    </location>
</feature>
<name>A0A1G6IJK7_9BACI</name>
<dbReference type="Proteomes" id="UP000242949">
    <property type="component" value="Unassembled WGS sequence"/>
</dbReference>
<evidence type="ECO:0008006" key="4">
    <source>
        <dbReference type="Google" id="ProtNLM"/>
    </source>
</evidence>
<reference evidence="3" key="1">
    <citation type="submission" date="2016-09" db="EMBL/GenBank/DDBJ databases">
        <authorList>
            <person name="Varghese N."/>
            <person name="Submissions S."/>
        </authorList>
    </citation>
    <scope>NUCLEOTIDE SEQUENCE [LARGE SCALE GENOMIC DNA]</scope>
    <source>
        <strain evidence="3">S5</strain>
    </source>
</reference>
<keyword evidence="3" id="KW-1185">Reference proteome</keyword>
<feature type="transmembrane region" description="Helical" evidence="1">
    <location>
        <begin position="170"/>
        <end position="192"/>
    </location>
</feature>
<keyword evidence="1" id="KW-0472">Membrane</keyword>
<gene>
    <name evidence="2" type="ORF">SAMN05421734_10459</name>
</gene>
<proteinExistence type="predicted"/>
<feature type="transmembrane region" description="Helical" evidence="1">
    <location>
        <begin position="131"/>
        <end position="164"/>
    </location>
</feature>
<evidence type="ECO:0000313" key="3">
    <source>
        <dbReference type="Proteomes" id="UP000242949"/>
    </source>
</evidence>
<feature type="transmembrane region" description="Helical" evidence="1">
    <location>
        <begin position="253"/>
        <end position="277"/>
    </location>
</feature>
<dbReference type="AlphaFoldDB" id="A0A1G6IJK7"/>
<dbReference type="STRING" id="1612202.SAMN05421734_10459"/>
<feature type="transmembrane region" description="Helical" evidence="1">
    <location>
        <begin position="89"/>
        <end position="110"/>
    </location>
</feature>
<organism evidence="2 3">
    <name type="scientific">Pelagirhabdus alkalitolerans</name>
    <dbReference type="NCBI Taxonomy" id="1612202"/>
    <lineage>
        <taxon>Bacteria</taxon>
        <taxon>Bacillati</taxon>
        <taxon>Bacillota</taxon>
        <taxon>Bacilli</taxon>
        <taxon>Bacillales</taxon>
        <taxon>Bacillaceae</taxon>
        <taxon>Pelagirhabdus</taxon>
    </lineage>
</organism>
<dbReference type="EMBL" id="FMYI01000004">
    <property type="protein sequence ID" value="SDC06762.1"/>
    <property type="molecule type" value="Genomic_DNA"/>
</dbReference>